<dbReference type="EMBL" id="LXQA010819635">
    <property type="protein sequence ID" value="MCI72515.1"/>
    <property type="molecule type" value="Genomic_DNA"/>
</dbReference>
<dbReference type="Proteomes" id="UP000265520">
    <property type="component" value="Unassembled WGS sequence"/>
</dbReference>
<keyword evidence="2" id="KW-1185">Reference proteome</keyword>
<feature type="non-terminal residue" evidence="1">
    <location>
        <position position="1"/>
    </location>
</feature>
<sequence>PTTVASDGMTRTEEWSSCECDDARWSGRDRRRDLERWKL</sequence>
<comment type="caution">
    <text evidence="1">The sequence shown here is derived from an EMBL/GenBank/DDBJ whole genome shotgun (WGS) entry which is preliminary data.</text>
</comment>
<accession>A0A392ULA0</accession>
<dbReference type="AlphaFoldDB" id="A0A392ULA0"/>
<protein>
    <submittedName>
        <fullName evidence="1">Uncharacterized protein</fullName>
    </submittedName>
</protein>
<proteinExistence type="predicted"/>
<evidence type="ECO:0000313" key="1">
    <source>
        <dbReference type="EMBL" id="MCI72515.1"/>
    </source>
</evidence>
<evidence type="ECO:0000313" key="2">
    <source>
        <dbReference type="Proteomes" id="UP000265520"/>
    </source>
</evidence>
<reference evidence="1 2" key="1">
    <citation type="journal article" date="2018" name="Front. Plant Sci.">
        <title>Red Clover (Trifolium pratense) and Zigzag Clover (T. medium) - A Picture of Genomic Similarities and Differences.</title>
        <authorList>
            <person name="Dluhosova J."/>
            <person name="Istvanek J."/>
            <person name="Nedelnik J."/>
            <person name="Repkova J."/>
        </authorList>
    </citation>
    <scope>NUCLEOTIDE SEQUENCE [LARGE SCALE GENOMIC DNA]</scope>
    <source>
        <strain evidence="2">cv. 10/8</strain>
        <tissue evidence="1">Leaf</tissue>
    </source>
</reference>
<name>A0A392ULA0_9FABA</name>
<organism evidence="1 2">
    <name type="scientific">Trifolium medium</name>
    <dbReference type="NCBI Taxonomy" id="97028"/>
    <lineage>
        <taxon>Eukaryota</taxon>
        <taxon>Viridiplantae</taxon>
        <taxon>Streptophyta</taxon>
        <taxon>Embryophyta</taxon>
        <taxon>Tracheophyta</taxon>
        <taxon>Spermatophyta</taxon>
        <taxon>Magnoliopsida</taxon>
        <taxon>eudicotyledons</taxon>
        <taxon>Gunneridae</taxon>
        <taxon>Pentapetalae</taxon>
        <taxon>rosids</taxon>
        <taxon>fabids</taxon>
        <taxon>Fabales</taxon>
        <taxon>Fabaceae</taxon>
        <taxon>Papilionoideae</taxon>
        <taxon>50 kb inversion clade</taxon>
        <taxon>NPAAA clade</taxon>
        <taxon>Hologalegina</taxon>
        <taxon>IRL clade</taxon>
        <taxon>Trifolieae</taxon>
        <taxon>Trifolium</taxon>
    </lineage>
</organism>